<evidence type="ECO:0000256" key="15">
    <source>
        <dbReference type="SAM" id="MobiDB-lite"/>
    </source>
</evidence>
<reference evidence="19" key="1">
    <citation type="submission" date="2021-11" db="EMBL/GenBank/DDBJ databases">
        <authorList>
            <consortium name="Genoscope - CEA"/>
            <person name="William W."/>
        </authorList>
    </citation>
    <scope>NUCLEOTIDE SEQUENCE</scope>
</reference>
<keyword evidence="10" id="KW-0206">Cytoskeleton</keyword>
<dbReference type="EMBL" id="CAKKNE010000002">
    <property type="protein sequence ID" value="CAH0369973.1"/>
    <property type="molecule type" value="Genomic_DNA"/>
</dbReference>
<feature type="domain" description="CEP76/DRC7 peptidase-like" evidence="16">
    <location>
        <begin position="118"/>
        <end position="156"/>
    </location>
</feature>
<dbReference type="InterPro" id="IPR056290">
    <property type="entry name" value="CEPT76/DRC7_peptidase-like_dom"/>
</dbReference>
<dbReference type="Proteomes" id="UP000789595">
    <property type="component" value="Unassembled WGS sequence"/>
</dbReference>
<dbReference type="InterPro" id="IPR056292">
    <property type="entry name" value="DRC7_C"/>
</dbReference>
<keyword evidence="8 14" id="KW-0175">Coiled coil</keyword>
<evidence type="ECO:0000256" key="4">
    <source>
        <dbReference type="ARBA" id="ARBA00022490"/>
    </source>
</evidence>
<dbReference type="GO" id="GO:0048870">
    <property type="term" value="P:cell motility"/>
    <property type="evidence" value="ECO:0007669"/>
    <property type="project" value="TreeGrafter"/>
</dbReference>
<comment type="subcellular location">
    <subcellularLocation>
        <location evidence="1">Cytoplasm</location>
        <location evidence="1">Cytoskeleton</location>
        <location evidence="1">Flagellum axoneme</location>
    </subcellularLocation>
</comment>
<feature type="coiled-coil region" evidence="14">
    <location>
        <begin position="710"/>
        <end position="773"/>
    </location>
</feature>
<feature type="domain" description="Dynein regulatory complex subunit 7 MORN" evidence="17">
    <location>
        <begin position="390"/>
        <end position="593"/>
    </location>
</feature>
<feature type="domain" description="Dynein regulatory complex subunit 7 C-terminal" evidence="18">
    <location>
        <begin position="688"/>
        <end position="794"/>
    </location>
</feature>
<comment type="similarity">
    <text evidence="2">Belongs to the DRC7 family.</text>
</comment>
<dbReference type="GO" id="GO:0031514">
    <property type="term" value="C:motile cilium"/>
    <property type="evidence" value="ECO:0007669"/>
    <property type="project" value="TreeGrafter"/>
</dbReference>
<dbReference type="AlphaFoldDB" id="A0A8J2SE21"/>
<evidence type="ECO:0000256" key="13">
    <source>
        <dbReference type="ARBA" id="ARBA00031733"/>
    </source>
</evidence>
<keyword evidence="20" id="KW-1185">Reference proteome</keyword>
<evidence type="ECO:0000256" key="7">
    <source>
        <dbReference type="ARBA" id="ARBA00022871"/>
    </source>
</evidence>
<evidence type="ECO:0000313" key="20">
    <source>
        <dbReference type="Proteomes" id="UP000789595"/>
    </source>
</evidence>
<dbReference type="InterPro" id="IPR033551">
    <property type="entry name" value="DRC7/lobo"/>
</dbReference>
<evidence type="ECO:0000256" key="6">
    <source>
        <dbReference type="ARBA" id="ARBA00022846"/>
    </source>
</evidence>
<gene>
    <name evidence="19" type="ORF">PECAL_2P31200</name>
</gene>
<feature type="region of interest" description="Disordered" evidence="15">
    <location>
        <begin position="165"/>
        <end position="194"/>
    </location>
</feature>
<evidence type="ECO:0000256" key="11">
    <source>
        <dbReference type="ARBA" id="ARBA00023273"/>
    </source>
</evidence>
<protein>
    <recommendedName>
        <fullName evidence="3">Dynein regulatory complex subunit 7</fullName>
    </recommendedName>
    <alternativeName>
        <fullName evidence="12">Coiled-coil domain-containing protein 135</fullName>
    </alternativeName>
    <alternativeName>
        <fullName evidence="13">Coiled-coil domain-containing protein lobo homolog</fullName>
    </alternativeName>
</protein>
<evidence type="ECO:0000256" key="10">
    <source>
        <dbReference type="ARBA" id="ARBA00023212"/>
    </source>
</evidence>
<keyword evidence="6" id="KW-0282">Flagellum</keyword>
<proteinExistence type="inferred from homology"/>
<evidence type="ECO:0000259" key="16">
    <source>
        <dbReference type="Pfam" id="PF24656"/>
    </source>
</evidence>
<dbReference type="Pfam" id="PF24667">
    <property type="entry name" value="MORN_DRC7"/>
    <property type="match status" value="1"/>
</dbReference>
<dbReference type="SUPFAM" id="SSF54001">
    <property type="entry name" value="Cysteine proteinases"/>
    <property type="match status" value="1"/>
</dbReference>
<dbReference type="GO" id="GO:0030154">
    <property type="term" value="P:cell differentiation"/>
    <property type="evidence" value="ECO:0007669"/>
    <property type="project" value="UniProtKB-KW"/>
</dbReference>
<evidence type="ECO:0000256" key="3">
    <source>
        <dbReference type="ARBA" id="ARBA00021303"/>
    </source>
</evidence>
<feature type="region of interest" description="Disordered" evidence="15">
    <location>
        <begin position="227"/>
        <end position="254"/>
    </location>
</feature>
<dbReference type="Pfam" id="PF24671">
    <property type="entry name" value="DRC7_C"/>
    <property type="match status" value="1"/>
</dbReference>
<evidence type="ECO:0000256" key="8">
    <source>
        <dbReference type="ARBA" id="ARBA00023054"/>
    </source>
</evidence>
<evidence type="ECO:0000256" key="12">
    <source>
        <dbReference type="ARBA" id="ARBA00031627"/>
    </source>
</evidence>
<keyword evidence="7" id="KW-0744">Spermatogenesis</keyword>
<keyword evidence="4" id="KW-0963">Cytoplasm</keyword>
<evidence type="ECO:0000256" key="5">
    <source>
        <dbReference type="ARBA" id="ARBA00022782"/>
    </source>
</evidence>
<dbReference type="Pfam" id="PF24656">
    <property type="entry name" value="CEPT76_peptidase"/>
    <property type="match status" value="2"/>
</dbReference>
<evidence type="ECO:0000256" key="1">
    <source>
        <dbReference type="ARBA" id="ARBA00004611"/>
    </source>
</evidence>
<feature type="compositionally biased region" description="Acidic residues" evidence="15">
    <location>
        <begin position="237"/>
        <end position="253"/>
    </location>
</feature>
<keyword evidence="5" id="KW-0221">Differentiation</keyword>
<dbReference type="PANTHER" id="PTHR35249">
    <property type="entry name" value="DYNEIN REGULATORY COMPLEX SUBUNIT 7"/>
    <property type="match status" value="1"/>
</dbReference>
<dbReference type="OrthoDB" id="10262874at2759"/>
<name>A0A8J2SE21_9STRA</name>
<organism evidence="19 20">
    <name type="scientific">Pelagomonas calceolata</name>
    <dbReference type="NCBI Taxonomy" id="35677"/>
    <lineage>
        <taxon>Eukaryota</taxon>
        <taxon>Sar</taxon>
        <taxon>Stramenopiles</taxon>
        <taxon>Ochrophyta</taxon>
        <taxon>Pelagophyceae</taxon>
        <taxon>Pelagomonadales</taxon>
        <taxon>Pelagomonadaceae</taxon>
        <taxon>Pelagomonas</taxon>
    </lineage>
</organism>
<accession>A0A8J2SE21</accession>
<evidence type="ECO:0000259" key="17">
    <source>
        <dbReference type="Pfam" id="PF24667"/>
    </source>
</evidence>
<dbReference type="GO" id="GO:0007283">
    <property type="term" value="P:spermatogenesis"/>
    <property type="evidence" value="ECO:0007669"/>
    <property type="project" value="UniProtKB-KW"/>
</dbReference>
<keyword evidence="11" id="KW-0966">Cell projection</keyword>
<dbReference type="InterPro" id="IPR056291">
    <property type="entry name" value="MORN_DRC7"/>
</dbReference>
<feature type="domain" description="CEP76/DRC7 peptidase-like" evidence="16">
    <location>
        <begin position="256"/>
        <end position="329"/>
    </location>
</feature>
<evidence type="ECO:0000259" key="18">
    <source>
        <dbReference type="Pfam" id="PF24671"/>
    </source>
</evidence>
<evidence type="ECO:0000313" key="19">
    <source>
        <dbReference type="EMBL" id="CAH0369973.1"/>
    </source>
</evidence>
<evidence type="ECO:0000256" key="9">
    <source>
        <dbReference type="ARBA" id="ARBA00023069"/>
    </source>
</evidence>
<evidence type="ECO:0000256" key="2">
    <source>
        <dbReference type="ARBA" id="ARBA00010738"/>
    </source>
</evidence>
<dbReference type="InterPro" id="IPR038765">
    <property type="entry name" value="Papain-like_cys_pep_sf"/>
</dbReference>
<feature type="compositionally biased region" description="Acidic residues" evidence="15">
    <location>
        <begin position="172"/>
        <end position="188"/>
    </location>
</feature>
<evidence type="ECO:0000256" key="14">
    <source>
        <dbReference type="SAM" id="Coils"/>
    </source>
</evidence>
<sequence>MVLFTAEGRQSTKARRVADLTDPPSESYASDSKKEALCLEYVRQFRQKFVALFPKRRELFLAPQNEFGVAKFVCTTVRPTLLPFDQLYEARPLATFVANFLQYEPLEAPDAFPSVLPSPTQVVQWKCGDCFDFAVLLCSWLQGNGYDAYVVCGYAPSYITLKDQSKLPPPVLEDEPLPPDDESDEEREDPVAQQLRDARAEGRYLYKERGVPESKYEVMMAQREAEAKLAAQKTSDDELSEEEDDAETAEVPDDSSSLHAWVMLRPFKRGVTEVTYIEPTTGNFYSCDEAPYHGVESVFNANNYWVNMQEQSKRCGSLETDLDNTDNWEYVFMDPMPPKKEPKVVDGPPPLPGDVVEESEEEEDNILDLPPSWVTSVKLSMDDFVKCYPPDGTRTTLYKKAKLELFAAGTNDQGLISRLVLYDDSSRTSVKECVERFKYRRDLLRKRRRVPSEARLEEDFLPGRLGGLKTLVEIAGRRREYAFHAKGRTDGLLTRVEDVGEKVVETFAKRPDRLIYRALRTQRVALGAASKLQYTLPAAEGSGELIVEKMTQKFAPDGEETGEDVDVRRFRVKEGRIETKCHYKKHAVTRPTILHEKGGADAAEDEDLQRILKAERDCLAGMRKAQIEVLELLKTRRREEATVVVDRPVFETAREKKASEGTTIDSAGDPRAVDYLTPFLAHVVDPASITHDEAQRARDACLKSLKERLVERANIMMARLTEENSKLSKKQAAYQRNARDRDAVAEEEFERFCAEAMFRIQILEQRLASHEETALKKFQDLDAKLAADPRMRALQE</sequence>
<dbReference type="PANTHER" id="PTHR35249:SF2">
    <property type="entry name" value="DYNEIN REGULATORY COMPLEX SUBUNIT 7"/>
    <property type="match status" value="1"/>
</dbReference>
<comment type="caution">
    <text evidence="19">The sequence shown here is derived from an EMBL/GenBank/DDBJ whole genome shotgun (WGS) entry which is preliminary data.</text>
</comment>
<keyword evidence="9" id="KW-0969">Cilium</keyword>